<protein>
    <recommendedName>
        <fullName evidence="2">Phosphonoacetaldehyde hydrolase</fullName>
    </recommendedName>
</protein>
<dbReference type="NCBIfam" id="TIGR01549">
    <property type="entry name" value="HAD-SF-IA-v1"/>
    <property type="match status" value="1"/>
</dbReference>
<evidence type="ECO:0008006" key="2">
    <source>
        <dbReference type="Google" id="ProtNLM"/>
    </source>
</evidence>
<reference evidence="1" key="1">
    <citation type="submission" date="2021-01" db="EMBL/GenBank/DDBJ databases">
        <authorList>
            <person name="Corre E."/>
            <person name="Pelletier E."/>
            <person name="Niang G."/>
            <person name="Scheremetjew M."/>
            <person name="Finn R."/>
            <person name="Kale V."/>
            <person name="Holt S."/>
            <person name="Cochrane G."/>
            <person name="Meng A."/>
            <person name="Brown T."/>
            <person name="Cohen L."/>
        </authorList>
    </citation>
    <scope>NUCLEOTIDE SEQUENCE</scope>
</reference>
<dbReference type="EMBL" id="HBFQ01023291">
    <property type="protein sequence ID" value="CAD8841994.1"/>
    <property type="molecule type" value="Transcribed_RNA"/>
</dbReference>
<dbReference type="SUPFAM" id="SSF56784">
    <property type="entry name" value="HAD-like"/>
    <property type="match status" value="1"/>
</dbReference>
<organism evidence="1">
    <name type="scientific">Noctiluca scintillans</name>
    <name type="common">Sea sparkle</name>
    <name type="synonym">Red tide dinoflagellate</name>
    <dbReference type="NCBI Taxonomy" id="2966"/>
    <lineage>
        <taxon>Eukaryota</taxon>
        <taxon>Sar</taxon>
        <taxon>Alveolata</taxon>
        <taxon>Dinophyceae</taxon>
        <taxon>Noctilucales</taxon>
        <taxon>Noctilucaceae</taxon>
        <taxon>Noctiluca</taxon>
    </lineage>
</organism>
<dbReference type="GO" id="GO:0005829">
    <property type="term" value="C:cytosol"/>
    <property type="evidence" value="ECO:0007669"/>
    <property type="project" value="TreeGrafter"/>
</dbReference>
<evidence type="ECO:0000313" key="1">
    <source>
        <dbReference type="EMBL" id="CAD8841994.1"/>
    </source>
</evidence>
<accession>A0A7S1F3C3</accession>
<name>A0A7S1F3C3_NOCSC</name>
<dbReference type="InterPro" id="IPR006439">
    <property type="entry name" value="HAD-SF_hydro_IA"/>
</dbReference>
<dbReference type="Gene3D" id="3.40.50.1000">
    <property type="entry name" value="HAD superfamily/HAD-like"/>
    <property type="match status" value="1"/>
</dbReference>
<dbReference type="InterPro" id="IPR050155">
    <property type="entry name" value="HAD-like_hydrolase_sf"/>
</dbReference>
<dbReference type="GO" id="GO:0006281">
    <property type="term" value="P:DNA repair"/>
    <property type="evidence" value="ECO:0007669"/>
    <property type="project" value="TreeGrafter"/>
</dbReference>
<dbReference type="InterPro" id="IPR036412">
    <property type="entry name" value="HAD-like_sf"/>
</dbReference>
<dbReference type="AlphaFoldDB" id="A0A7S1F3C3"/>
<proteinExistence type="predicted"/>
<dbReference type="PANTHER" id="PTHR43434">
    <property type="entry name" value="PHOSPHOGLYCOLATE PHOSPHATASE"/>
    <property type="match status" value="1"/>
</dbReference>
<dbReference type="Pfam" id="PF00702">
    <property type="entry name" value="Hydrolase"/>
    <property type="match status" value="1"/>
</dbReference>
<dbReference type="GO" id="GO:0008967">
    <property type="term" value="F:phosphoglycolate phosphatase activity"/>
    <property type="evidence" value="ECO:0007669"/>
    <property type="project" value="TreeGrafter"/>
</dbReference>
<dbReference type="PANTHER" id="PTHR43434:SF19">
    <property type="entry name" value="PHOSPHONOACETALDEHYDE HYDROLASE"/>
    <property type="match status" value="1"/>
</dbReference>
<sequence length="218" mass="23061">MAGTTVDDVVDGTPLVIAAFRAAFRAHGGVEVSFEQANAVRGYEKKEALRRLVCSTRGISEDIVEASEVDALYAAFKVELDNLTNALNSEIVGTTATFSELQRRGIKVCVGSGFPDSTVQTIVKNMGWKVDAAFSSEALGAGRPDPVMVFAAMEHCGIKDVSKVVKVGDTAVDVEEGRNAGVLTVSVLTGTQSQEKLEACGPDYIIDSVADFPKLLVS</sequence>
<dbReference type="InterPro" id="IPR023214">
    <property type="entry name" value="HAD_sf"/>
</dbReference>
<gene>
    <name evidence="1" type="ORF">NSCI0253_LOCUS16342</name>
</gene>